<dbReference type="GO" id="GO:0000976">
    <property type="term" value="F:transcription cis-regulatory region binding"/>
    <property type="evidence" value="ECO:0007669"/>
    <property type="project" value="TreeGrafter"/>
</dbReference>
<sequence>MARATTASAQAWTDAAYARFQSGGLRAVRVEVVGRDLGATKGSFYWHFGNRQDLVAAVMRRWEAEQTDAVIRAADAGGDARGRLSALFAAVAASAPHRGGEARLYVEASEEGVGDAVLRVSRRRIDDLSELLVQVGFDESEAARRATIALAAVIGLQQLAVAEDSSPGEFGGAALTATALAMTVSRDEPTSRLA</sequence>
<reference evidence="6 7" key="1">
    <citation type="submission" date="2020-07" db="EMBL/GenBank/DDBJ databases">
        <title>Sequencing the genomes of 1000 actinobacteria strains.</title>
        <authorList>
            <person name="Klenk H.-P."/>
        </authorList>
    </citation>
    <scope>NUCLEOTIDE SEQUENCE [LARGE SCALE GENOMIC DNA]</scope>
    <source>
        <strain evidence="6 7">DSM 19663</strain>
    </source>
</reference>
<dbReference type="Proteomes" id="UP000585905">
    <property type="component" value="Unassembled WGS sequence"/>
</dbReference>
<evidence type="ECO:0000313" key="7">
    <source>
        <dbReference type="Proteomes" id="UP000585905"/>
    </source>
</evidence>
<dbReference type="InterPro" id="IPR009057">
    <property type="entry name" value="Homeodomain-like_sf"/>
</dbReference>
<dbReference type="PROSITE" id="PS50977">
    <property type="entry name" value="HTH_TETR_2"/>
    <property type="match status" value="1"/>
</dbReference>
<dbReference type="InterPro" id="IPR050109">
    <property type="entry name" value="HTH-type_TetR-like_transc_reg"/>
</dbReference>
<evidence type="ECO:0000256" key="1">
    <source>
        <dbReference type="ARBA" id="ARBA00023015"/>
    </source>
</evidence>
<evidence type="ECO:0000256" key="2">
    <source>
        <dbReference type="ARBA" id="ARBA00023125"/>
    </source>
</evidence>
<feature type="domain" description="HTH tetR-type" evidence="5">
    <location>
        <begin position="6"/>
        <end position="66"/>
    </location>
</feature>
<evidence type="ECO:0000259" key="5">
    <source>
        <dbReference type="PROSITE" id="PS50977"/>
    </source>
</evidence>
<feature type="DNA-binding region" description="H-T-H motif" evidence="4">
    <location>
        <begin position="29"/>
        <end position="48"/>
    </location>
</feature>
<protein>
    <submittedName>
        <fullName evidence="6">AcrR family transcriptional regulator</fullName>
    </submittedName>
</protein>
<evidence type="ECO:0000256" key="3">
    <source>
        <dbReference type="ARBA" id="ARBA00023163"/>
    </source>
</evidence>
<gene>
    <name evidence="6" type="ORF">FHX53_002641</name>
</gene>
<evidence type="ECO:0000256" key="4">
    <source>
        <dbReference type="PROSITE-ProRule" id="PRU00335"/>
    </source>
</evidence>
<dbReference type="SUPFAM" id="SSF46689">
    <property type="entry name" value="Homeodomain-like"/>
    <property type="match status" value="1"/>
</dbReference>
<dbReference type="PANTHER" id="PTHR30055:SF234">
    <property type="entry name" value="HTH-TYPE TRANSCRIPTIONAL REGULATOR BETI"/>
    <property type="match status" value="1"/>
</dbReference>
<dbReference type="PANTHER" id="PTHR30055">
    <property type="entry name" value="HTH-TYPE TRANSCRIPTIONAL REGULATOR RUTR"/>
    <property type="match status" value="1"/>
</dbReference>
<dbReference type="Pfam" id="PF00440">
    <property type="entry name" value="TetR_N"/>
    <property type="match status" value="1"/>
</dbReference>
<organism evidence="6 7">
    <name type="scientific">Microcella alkalica</name>
    <dbReference type="NCBI Taxonomy" id="355930"/>
    <lineage>
        <taxon>Bacteria</taxon>
        <taxon>Bacillati</taxon>
        <taxon>Actinomycetota</taxon>
        <taxon>Actinomycetes</taxon>
        <taxon>Micrococcales</taxon>
        <taxon>Microbacteriaceae</taxon>
        <taxon>Microcella</taxon>
    </lineage>
</organism>
<keyword evidence="2 4" id="KW-0238">DNA-binding</keyword>
<name>A0A839EFL3_9MICO</name>
<dbReference type="GO" id="GO:0003700">
    <property type="term" value="F:DNA-binding transcription factor activity"/>
    <property type="evidence" value="ECO:0007669"/>
    <property type="project" value="TreeGrafter"/>
</dbReference>
<evidence type="ECO:0000313" key="6">
    <source>
        <dbReference type="EMBL" id="MBA8849024.1"/>
    </source>
</evidence>
<keyword evidence="7" id="KW-1185">Reference proteome</keyword>
<dbReference type="RefSeq" id="WP_182491850.1">
    <property type="nucleotide sequence ID" value="NZ_BAAAOV010000001.1"/>
</dbReference>
<keyword evidence="3" id="KW-0804">Transcription</keyword>
<dbReference type="Gene3D" id="1.10.357.10">
    <property type="entry name" value="Tetracycline Repressor, domain 2"/>
    <property type="match status" value="1"/>
</dbReference>
<keyword evidence="1" id="KW-0805">Transcription regulation</keyword>
<dbReference type="AlphaFoldDB" id="A0A839EFL3"/>
<dbReference type="InterPro" id="IPR001647">
    <property type="entry name" value="HTH_TetR"/>
</dbReference>
<accession>A0A839EFL3</accession>
<proteinExistence type="predicted"/>
<dbReference type="EMBL" id="JACGWX010000011">
    <property type="protein sequence ID" value="MBA8849024.1"/>
    <property type="molecule type" value="Genomic_DNA"/>
</dbReference>
<comment type="caution">
    <text evidence="6">The sequence shown here is derived from an EMBL/GenBank/DDBJ whole genome shotgun (WGS) entry which is preliminary data.</text>
</comment>